<dbReference type="AlphaFoldDB" id="A0A9P7R3I9"/>
<dbReference type="EMBL" id="JAESDN010000008">
    <property type="protein sequence ID" value="KAG7046894.1"/>
    <property type="molecule type" value="Genomic_DNA"/>
</dbReference>
<name>A0A9P7R3I9_9PEZI</name>
<evidence type="ECO:0000313" key="2">
    <source>
        <dbReference type="Proteomes" id="UP000699042"/>
    </source>
</evidence>
<keyword evidence="2" id="KW-1185">Reference proteome</keyword>
<sequence length="80" mass="9105">MESSRTSSPWRHFIVSGRRLFCPADSLENCYYERWALLTEIPAICATRKSCGDQPDFSVLNATRLVEHSHTNYRIASASP</sequence>
<evidence type="ECO:0000313" key="1">
    <source>
        <dbReference type="EMBL" id="KAG7046894.1"/>
    </source>
</evidence>
<dbReference type="Proteomes" id="UP000699042">
    <property type="component" value="Unassembled WGS sequence"/>
</dbReference>
<organism evidence="1 2">
    <name type="scientific">Colletotrichum scovillei</name>
    <dbReference type="NCBI Taxonomy" id="1209932"/>
    <lineage>
        <taxon>Eukaryota</taxon>
        <taxon>Fungi</taxon>
        <taxon>Dikarya</taxon>
        <taxon>Ascomycota</taxon>
        <taxon>Pezizomycotina</taxon>
        <taxon>Sordariomycetes</taxon>
        <taxon>Hypocreomycetidae</taxon>
        <taxon>Glomerellales</taxon>
        <taxon>Glomerellaceae</taxon>
        <taxon>Colletotrichum</taxon>
        <taxon>Colletotrichum acutatum species complex</taxon>
    </lineage>
</organism>
<accession>A0A9P7R3I9</accession>
<proteinExistence type="predicted"/>
<protein>
    <submittedName>
        <fullName evidence="1">Uncharacterized protein</fullName>
    </submittedName>
</protein>
<gene>
    <name evidence="1" type="ORF">JMJ77_015112</name>
</gene>
<reference evidence="1" key="1">
    <citation type="submission" date="2021-05" db="EMBL/GenBank/DDBJ databases">
        <title>Comparative genomics of three Colletotrichum scovillei strains and genetic complementation revealed genes involved fungal growth and virulence on chili pepper.</title>
        <authorList>
            <person name="Hsieh D.-K."/>
            <person name="Chuang S.-C."/>
            <person name="Chen C.-Y."/>
            <person name="Chao Y.-T."/>
            <person name="Lu M.-Y.J."/>
            <person name="Lee M.-H."/>
            <person name="Shih M.-C."/>
        </authorList>
    </citation>
    <scope>NUCLEOTIDE SEQUENCE</scope>
    <source>
        <strain evidence="1">Coll-153</strain>
    </source>
</reference>
<comment type="caution">
    <text evidence="1">The sequence shown here is derived from an EMBL/GenBank/DDBJ whole genome shotgun (WGS) entry which is preliminary data.</text>
</comment>